<sequence length="279" mass="31225">MTFIRRLDYRTVAWFLVLLLMICVVFLPLYFMFKYSVSDRASIITGGEVIPLWPYAPTLKNYLYILSYPDFYRAAAVSFKIALLTICIAMTLGVPAAYVLAWYDIPGKAVLLIGLISIRLFPDIVSIIPVAVIFSRAHLHDTYLGGALAHSLLALPYVIYIAMGVFESIPKDLEKQAEILGANKFYTLWRIVLPLAATGLAAAAIYTFLLSWDEFIFSYFLLGFGELNTLPIYLKQKMAYAPPQSILMAIAMLLSLPVIVFTMVLQKYMRSGLTAGAVK</sequence>
<dbReference type="EMBL" id="MFYX01000092">
    <property type="protein sequence ID" value="OGK03270.1"/>
    <property type="molecule type" value="Genomic_DNA"/>
</dbReference>
<dbReference type="SUPFAM" id="SSF161098">
    <property type="entry name" value="MetI-like"/>
    <property type="match status" value="1"/>
</dbReference>
<keyword evidence="5" id="KW-0762">Sugar transport</keyword>
<feature type="transmembrane region" description="Helical" evidence="9">
    <location>
        <begin position="110"/>
        <end position="135"/>
    </location>
</feature>
<dbReference type="InterPro" id="IPR035906">
    <property type="entry name" value="MetI-like_sf"/>
</dbReference>
<evidence type="ECO:0000256" key="9">
    <source>
        <dbReference type="RuleBase" id="RU363032"/>
    </source>
</evidence>
<dbReference type="GO" id="GO:0055085">
    <property type="term" value="P:transmembrane transport"/>
    <property type="evidence" value="ECO:0007669"/>
    <property type="project" value="InterPro"/>
</dbReference>
<evidence type="ECO:0000256" key="6">
    <source>
        <dbReference type="ARBA" id="ARBA00022692"/>
    </source>
</evidence>
<feature type="domain" description="ABC transmembrane type-1" evidence="10">
    <location>
        <begin position="75"/>
        <end position="265"/>
    </location>
</feature>
<dbReference type="PROSITE" id="PS50928">
    <property type="entry name" value="ABC_TM1"/>
    <property type="match status" value="1"/>
</dbReference>
<dbReference type="Gene3D" id="1.10.3720.10">
    <property type="entry name" value="MetI-like"/>
    <property type="match status" value="1"/>
</dbReference>
<organism evidence="11 12">
    <name type="scientific">Candidatus Raymondbacteria bacterium RIFOXYD12_FULL_49_13</name>
    <dbReference type="NCBI Taxonomy" id="1817890"/>
    <lineage>
        <taxon>Bacteria</taxon>
        <taxon>Raymondiibacteriota</taxon>
    </lineage>
</organism>
<comment type="subcellular location">
    <subcellularLocation>
        <location evidence="1 9">Cell membrane</location>
        <topology evidence="1 9">Multi-pass membrane protein</topology>
    </subcellularLocation>
</comment>
<evidence type="ECO:0000256" key="1">
    <source>
        <dbReference type="ARBA" id="ARBA00004651"/>
    </source>
</evidence>
<keyword evidence="4" id="KW-1003">Cell membrane</keyword>
<feature type="transmembrane region" description="Helical" evidence="9">
    <location>
        <begin position="246"/>
        <end position="265"/>
    </location>
</feature>
<name>A0A1F7F9D1_UNCRA</name>
<proteinExistence type="inferred from homology"/>
<protein>
    <recommendedName>
        <fullName evidence="10">ABC transmembrane type-1 domain-containing protein</fullName>
    </recommendedName>
</protein>
<keyword evidence="7 9" id="KW-1133">Transmembrane helix</keyword>
<comment type="similarity">
    <text evidence="2">Belongs to the binding-protein-dependent transport system permease family. MalFG subfamily.</text>
</comment>
<evidence type="ECO:0000256" key="4">
    <source>
        <dbReference type="ARBA" id="ARBA00022475"/>
    </source>
</evidence>
<evidence type="ECO:0000256" key="8">
    <source>
        <dbReference type="ARBA" id="ARBA00023136"/>
    </source>
</evidence>
<reference evidence="11 12" key="1">
    <citation type="journal article" date="2016" name="Nat. Commun.">
        <title>Thousands of microbial genomes shed light on interconnected biogeochemical processes in an aquifer system.</title>
        <authorList>
            <person name="Anantharaman K."/>
            <person name="Brown C.T."/>
            <person name="Hug L.A."/>
            <person name="Sharon I."/>
            <person name="Castelle C.J."/>
            <person name="Probst A.J."/>
            <person name="Thomas B.C."/>
            <person name="Singh A."/>
            <person name="Wilkins M.J."/>
            <person name="Karaoz U."/>
            <person name="Brodie E.L."/>
            <person name="Williams K.H."/>
            <person name="Hubbard S.S."/>
            <person name="Banfield J.F."/>
        </authorList>
    </citation>
    <scope>NUCLEOTIDE SEQUENCE [LARGE SCALE GENOMIC DNA]</scope>
</reference>
<feature type="transmembrane region" description="Helical" evidence="9">
    <location>
        <begin position="187"/>
        <end position="209"/>
    </location>
</feature>
<dbReference type="GO" id="GO:0005886">
    <property type="term" value="C:plasma membrane"/>
    <property type="evidence" value="ECO:0007669"/>
    <property type="project" value="UniProtKB-SubCell"/>
</dbReference>
<dbReference type="Pfam" id="PF00528">
    <property type="entry name" value="BPD_transp_1"/>
    <property type="match status" value="1"/>
</dbReference>
<comment type="caution">
    <text evidence="11">The sequence shown here is derived from an EMBL/GenBank/DDBJ whole genome shotgun (WGS) entry which is preliminary data.</text>
</comment>
<dbReference type="PANTHER" id="PTHR32243">
    <property type="entry name" value="MALTOSE TRANSPORT SYSTEM PERMEASE-RELATED"/>
    <property type="match status" value="1"/>
</dbReference>
<feature type="transmembrane region" description="Helical" evidence="9">
    <location>
        <begin position="81"/>
        <end position="103"/>
    </location>
</feature>
<accession>A0A1F7F9D1</accession>
<feature type="transmembrane region" description="Helical" evidence="9">
    <location>
        <begin position="215"/>
        <end position="234"/>
    </location>
</feature>
<evidence type="ECO:0000256" key="5">
    <source>
        <dbReference type="ARBA" id="ARBA00022597"/>
    </source>
</evidence>
<evidence type="ECO:0000256" key="2">
    <source>
        <dbReference type="ARBA" id="ARBA00009047"/>
    </source>
</evidence>
<dbReference type="InterPro" id="IPR050901">
    <property type="entry name" value="BP-dep_ABC_trans_perm"/>
</dbReference>
<feature type="transmembrane region" description="Helical" evidence="9">
    <location>
        <begin position="147"/>
        <end position="166"/>
    </location>
</feature>
<dbReference type="CDD" id="cd06261">
    <property type="entry name" value="TM_PBP2"/>
    <property type="match status" value="1"/>
</dbReference>
<dbReference type="PANTHER" id="PTHR32243:SF50">
    <property type="entry name" value="MALTOSE_MALTODEXTRIN TRANSPORT SYSTEM PERMEASE PROTEIN MALG"/>
    <property type="match status" value="1"/>
</dbReference>
<evidence type="ECO:0000313" key="12">
    <source>
        <dbReference type="Proteomes" id="UP000179243"/>
    </source>
</evidence>
<keyword evidence="8 9" id="KW-0472">Membrane</keyword>
<dbReference type="AlphaFoldDB" id="A0A1F7F9D1"/>
<dbReference type="InterPro" id="IPR000515">
    <property type="entry name" value="MetI-like"/>
</dbReference>
<keyword evidence="6 9" id="KW-0812">Transmembrane</keyword>
<feature type="transmembrane region" description="Helical" evidence="9">
    <location>
        <begin position="12"/>
        <end position="33"/>
    </location>
</feature>
<gene>
    <name evidence="11" type="ORF">A2519_13160</name>
</gene>
<evidence type="ECO:0000313" key="11">
    <source>
        <dbReference type="EMBL" id="OGK03270.1"/>
    </source>
</evidence>
<keyword evidence="3 9" id="KW-0813">Transport</keyword>
<evidence type="ECO:0000259" key="10">
    <source>
        <dbReference type="PROSITE" id="PS50928"/>
    </source>
</evidence>
<evidence type="ECO:0000256" key="3">
    <source>
        <dbReference type="ARBA" id="ARBA00022448"/>
    </source>
</evidence>
<dbReference type="Proteomes" id="UP000179243">
    <property type="component" value="Unassembled WGS sequence"/>
</dbReference>
<evidence type="ECO:0000256" key="7">
    <source>
        <dbReference type="ARBA" id="ARBA00022989"/>
    </source>
</evidence>